<evidence type="ECO:0000256" key="6">
    <source>
        <dbReference type="SAM" id="MobiDB-lite"/>
    </source>
</evidence>
<protein>
    <submittedName>
        <fullName evidence="8">Uncharacterized protein</fullName>
    </submittedName>
</protein>
<dbReference type="STRING" id="37546.A0A1B0G170"/>
<name>A0A1B0G170_GLOMM</name>
<dbReference type="VEuPathDB" id="VectorBase:GMOY007012"/>
<keyword evidence="3 7" id="KW-0812">Transmembrane</keyword>
<dbReference type="AlphaFoldDB" id="A0A1B0G170"/>
<proteinExistence type="inferred from homology"/>
<evidence type="ECO:0000313" key="8">
    <source>
        <dbReference type="EnsemblMetazoa" id="GMOY007012-PA"/>
    </source>
</evidence>
<keyword evidence="5 7" id="KW-0472">Membrane</keyword>
<reference evidence="8" key="1">
    <citation type="submission" date="2020-05" db="UniProtKB">
        <authorList>
            <consortium name="EnsemblMetazoa"/>
        </authorList>
    </citation>
    <scope>IDENTIFICATION</scope>
    <source>
        <strain evidence="8">Yale</strain>
    </source>
</reference>
<comment type="similarity">
    <text evidence="2">Belongs to the TAPT1 family.</text>
</comment>
<feature type="transmembrane region" description="Helical" evidence="7">
    <location>
        <begin position="396"/>
        <end position="415"/>
    </location>
</feature>
<sequence length="889" mass="101384">MQRNNKDMEPLLPAPKKKLRFRGETNFQNRIDEFNGPNEELDAHNNHATNSHALINESNKKRKQGGGYPSFMDFFKVELTRGYLLEHDEERYTARRKKIYSFMRIPRDLERFMVYGIMQCADSFLYIHTFLPVRFTLAAWALLTRPIANCLGLRRRTQLLTPAEICDLLKCAIWLTVTLLMLSVDTNRVYHIIKSQSIIKLYIFYNMLEVGDRLLSAFGQDTIDALFWTATEPKNSKREHFGLITHIIFALIYATTLNVAVNSNNKGLLTIMMSNNFVELKGSVFKKFDKNNLFQLTCSDVRERFHLSVLLFIVMIQTMKEFDWSFTQFCVMLPDCFAVLITEILIDWIKHAFITRFNELPEYIYREYTTSLAYDMTQTRQKHAFSDHSDLVARRMGFIPFPLGVVLIKAIYSAVSFKNCAAWILFALAFGFVLGLRICLTICALGKACKLMKEHQDEKCSSSTPSSTTTTTGTTSVGSDKLHFFGVTTLPSSPTISRKRLERLDVATSPIHPSYNTPLQRSITIGPSDTLNITPATTSTPKENKNATSFLLNSKEVTNSNSIGANSSNASTHITHNDLELDVKSSLELGATALFSNSDVDLDDVRLNEHVLEANPTNTGGFAEEENIYRSEPDLQQNSSASVVNDNQRDEDTHNNPKGSTRRSHKRSESEPSIANLVGQILEKVVVNKWVLVYISTPYKLLINMTSKISAILVIFLLILKNSIYLRAEDDKPPYKVVLDKLVKEKEAEHIVKTDLTFDKVGDEVLVNGQMEQLVDLDNNYKSLIVVHHADEPEGEYKKIMTLPKKGICELMQKQYKNYFYESLKEHANAPDPDACPIVKETYIIKDYPLDSSKIQKFLRPGYYRIEGSLYHNDQEVLKYSIYAHVDET</sequence>
<dbReference type="SMART" id="SM00697">
    <property type="entry name" value="DM8"/>
    <property type="match status" value="1"/>
</dbReference>
<evidence type="ECO:0000313" key="9">
    <source>
        <dbReference type="Proteomes" id="UP000092444"/>
    </source>
</evidence>
<dbReference type="PANTHER" id="PTHR13317:SF4">
    <property type="entry name" value="TRANSMEMBRANE ANTERIOR POSTERIOR TRANSFORMATION PROTEIN 1 HOMOLOG"/>
    <property type="match status" value="1"/>
</dbReference>
<evidence type="ECO:0000256" key="3">
    <source>
        <dbReference type="ARBA" id="ARBA00022692"/>
    </source>
</evidence>
<dbReference type="InterPro" id="IPR010512">
    <property type="entry name" value="DUF1091"/>
</dbReference>
<evidence type="ECO:0000256" key="4">
    <source>
        <dbReference type="ARBA" id="ARBA00022989"/>
    </source>
</evidence>
<feature type="region of interest" description="Disordered" evidence="6">
    <location>
        <begin position="631"/>
        <end position="671"/>
    </location>
</feature>
<organism evidence="8 9">
    <name type="scientific">Glossina morsitans morsitans</name>
    <name type="common">Savannah tsetse fly</name>
    <dbReference type="NCBI Taxonomy" id="37546"/>
    <lineage>
        <taxon>Eukaryota</taxon>
        <taxon>Metazoa</taxon>
        <taxon>Ecdysozoa</taxon>
        <taxon>Arthropoda</taxon>
        <taxon>Hexapoda</taxon>
        <taxon>Insecta</taxon>
        <taxon>Pterygota</taxon>
        <taxon>Neoptera</taxon>
        <taxon>Endopterygota</taxon>
        <taxon>Diptera</taxon>
        <taxon>Brachycera</taxon>
        <taxon>Muscomorpha</taxon>
        <taxon>Hippoboscoidea</taxon>
        <taxon>Glossinidae</taxon>
        <taxon>Glossina</taxon>
    </lineage>
</organism>
<accession>A0A1B0G170</accession>
<feature type="compositionally biased region" description="Polar residues" evidence="6">
    <location>
        <begin position="634"/>
        <end position="646"/>
    </location>
</feature>
<dbReference type="Pfam" id="PF06477">
    <property type="entry name" value="DUF1091"/>
    <property type="match status" value="1"/>
</dbReference>
<keyword evidence="4 7" id="KW-1133">Transmembrane helix</keyword>
<dbReference type="InterPro" id="IPR008010">
    <property type="entry name" value="Tatp1"/>
</dbReference>
<keyword evidence="9" id="KW-1185">Reference proteome</keyword>
<dbReference type="Proteomes" id="UP000092444">
    <property type="component" value="Unassembled WGS sequence"/>
</dbReference>
<dbReference type="PANTHER" id="PTHR13317">
    <property type="entry name" value="TRANSMEMBRANE ANTERIOR POSTERIOR TRANSFORMATION PROTEIN 1 HOMOLOG"/>
    <property type="match status" value="1"/>
</dbReference>
<dbReference type="PhylomeDB" id="A0A1B0G170"/>
<dbReference type="EMBL" id="CCAG010015745">
    <property type="status" value="NOT_ANNOTATED_CDS"/>
    <property type="molecule type" value="Genomic_DNA"/>
</dbReference>
<evidence type="ECO:0000256" key="2">
    <source>
        <dbReference type="ARBA" id="ARBA00008803"/>
    </source>
</evidence>
<comment type="subcellular location">
    <subcellularLocation>
        <location evidence="1">Membrane</location>
        <topology evidence="1">Multi-pass membrane protein</topology>
    </subcellularLocation>
</comment>
<dbReference type="GO" id="GO:0036064">
    <property type="term" value="C:ciliary basal body"/>
    <property type="evidence" value="ECO:0007669"/>
    <property type="project" value="TreeGrafter"/>
</dbReference>
<dbReference type="Pfam" id="PF05346">
    <property type="entry name" value="DUF747"/>
    <property type="match status" value="1"/>
</dbReference>
<evidence type="ECO:0000256" key="7">
    <source>
        <dbReference type="SAM" id="Phobius"/>
    </source>
</evidence>
<feature type="transmembrane region" description="Helical" evidence="7">
    <location>
        <begin position="421"/>
        <end position="445"/>
    </location>
</feature>
<evidence type="ECO:0000256" key="5">
    <source>
        <dbReference type="ARBA" id="ARBA00023136"/>
    </source>
</evidence>
<dbReference type="GO" id="GO:0005789">
    <property type="term" value="C:endoplasmic reticulum membrane"/>
    <property type="evidence" value="ECO:0007669"/>
    <property type="project" value="TreeGrafter"/>
</dbReference>
<feature type="transmembrane region" description="Helical" evidence="7">
    <location>
        <begin position="241"/>
        <end position="261"/>
    </location>
</feature>
<dbReference type="GO" id="GO:0045724">
    <property type="term" value="P:positive regulation of cilium assembly"/>
    <property type="evidence" value="ECO:0007669"/>
    <property type="project" value="TreeGrafter"/>
</dbReference>
<dbReference type="EnsemblMetazoa" id="GMOY007012-RA">
    <property type="protein sequence ID" value="GMOY007012-PA"/>
    <property type="gene ID" value="GMOY007012"/>
</dbReference>
<evidence type="ECO:0000256" key="1">
    <source>
        <dbReference type="ARBA" id="ARBA00004141"/>
    </source>
</evidence>